<dbReference type="Proteomes" id="UP001595886">
    <property type="component" value="Unassembled WGS sequence"/>
</dbReference>
<dbReference type="EMBL" id="JBHSHD010000002">
    <property type="protein sequence ID" value="MFC4818857.1"/>
    <property type="molecule type" value="Genomic_DNA"/>
</dbReference>
<dbReference type="InterPro" id="IPR001845">
    <property type="entry name" value="HTH_ArsR_DNA-bd_dom"/>
</dbReference>
<dbReference type="Gene3D" id="1.10.10.10">
    <property type="entry name" value="Winged helix-like DNA-binding domain superfamily/Winged helix DNA-binding domain"/>
    <property type="match status" value="1"/>
</dbReference>
<dbReference type="InterPro" id="IPR036388">
    <property type="entry name" value="WH-like_DNA-bd_sf"/>
</dbReference>
<evidence type="ECO:0000259" key="1">
    <source>
        <dbReference type="SMART" id="SM00418"/>
    </source>
</evidence>
<evidence type="ECO:0000313" key="3">
    <source>
        <dbReference type="Proteomes" id="UP001595886"/>
    </source>
</evidence>
<accession>A0ABV9QQ14</accession>
<dbReference type="SMART" id="SM00418">
    <property type="entry name" value="HTH_ARSR"/>
    <property type="match status" value="1"/>
</dbReference>
<dbReference type="RefSeq" id="WP_380018591.1">
    <property type="nucleotide sequence ID" value="NZ_JBHSHD010000002.1"/>
</dbReference>
<reference evidence="3" key="1">
    <citation type="journal article" date="2019" name="Int. J. Syst. Evol. Microbiol.">
        <title>The Global Catalogue of Microorganisms (GCM) 10K type strain sequencing project: providing services to taxonomists for standard genome sequencing and annotation.</title>
        <authorList>
            <consortium name="The Broad Institute Genomics Platform"/>
            <consortium name="The Broad Institute Genome Sequencing Center for Infectious Disease"/>
            <person name="Wu L."/>
            <person name="Ma J."/>
        </authorList>
    </citation>
    <scope>NUCLEOTIDE SEQUENCE [LARGE SCALE GENOMIC DNA]</scope>
    <source>
        <strain evidence="3">CCUG 30340</strain>
    </source>
</reference>
<sequence>MARSKRAPVEAAAQIELLASPTRIEIVDTLEALGGPVSVAELAAQLGRPADGLYYHLRQLAAGGLIEEEVTAEGRRYRSRTRAGDRLRLRYRPGANANAQAVGRVAASVLRVAGRDFARAIADRDSVVDGPLRELWAARGKGWVGPDELAEINRLLTRLMDLLQQPRDARRDRLVSLSWVLAPLEPQPARRGADE</sequence>
<dbReference type="InterPro" id="IPR036390">
    <property type="entry name" value="WH_DNA-bd_sf"/>
</dbReference>
<protein>
    <submittedName>
        <fullName evidence="2">Helix-turn-helix domain-containing protein</fullName>
    </submittedName>
</protein>
<proteinExistence type="predicted"/>
<name>A0ABV9QQ14_9GAMM</name>
<dbReference type="InterPro" id="IPR011991">
    <property type="entry name" value="ArsR-like_HTH"/>
</dbReference>
<dbReference type="Pfam" id="PF12840">
    <property type="entry name" value="HTH_20"/>
    <property type="match status" value="1"/>
</dbReference>
<keyword evidence="3" id="KW-1185">Reference proteome</keyword>
<feature type="domain" description="HTH arsR-type" evidence="1">
    <location>
        <begin position="16"/>
        <end position="92"/>
    </location>
</feature>
<dbReference type="SUPFAM" id="SSF46785">
    <property type="entry name" value="Winged helix' DNA-binding domain"/>
    <property type="match status" value="1"/>
</dbReference>
<gene>
    <name evidence="2" type="ORF">ACFO6Q_00890</name>
</gene>
<organism evidence="2 3">
    <name type="scientific">Dokdonella ginsengisoli</name>
    <dbReference type="NCBI Taxonomy" id="363846"/>
    <lineage>
        <taxon>Bacteria</taxon>
        <taxon>Pseudomonadati</taxon>
        <taxon>Pseudomonadota</taxon>
        <taxon>Gammaproteobacteria</taxon>
        <taxon>Lysobacterales</taxon>
        <taxon>Rhodanobacteraceae</taxon>
        <taxon>Dokdonella</taxon>
    </lineage>
</organism>
<dbReference type="CDD" id="cd00090">
    <property type="entry name" value="HTH_ARSR"/>
    <property type="match status" value="1"/>
</dbReference>
<evidence type="ECO:0000313" key="2">
    <source>
        <dbReference type="EMBL" id="MFC4818857.1"/>
    </source>
</evidence>
<comment type="caution">
    <text evidence="2">The sequence shown here is derived from an EMBL/GenBank/DDBJ whole genome shotgun (WGS) entry which is preliminary data.</text>
</comment>